<dbReference type="PROSITE" id="PS51998">
    <property type="entry name" value="DEK_C"/>
    <property type="match status" value="1"/>
</dbReference>
<evidence type="ECO:0000313" key="4">
    <source>
        <dbReference type="EMBL" id="EPE06883.1"/>
    </source>
</evidence>
<feature type="compositionally biased region" description="Basic residues" evidence="1">
    <location>
        <begin position="148"/>
        <end position="160"/>
    </location>
</feature>
<evidence type="ECO:0000259" key="2">
    <source>
        <dbReference type="PROSITE" id="PS51925"/>
    </source>
</evidence>
<evidence type="ECO:0000259" key="3">
    <source>
        <dbReference type="PROSITE" id="PS51998"/>
    </source>
</evidence>
<dbReference type="CDD" id="cd10567">
    <property type="entry name" value="SWIB-MDM2_like"/>
    <property type="match status" value="1"/>
</dbReference>
<feature type="region of interest" description="Disordered" evidence="1">
    <location>
        <begin position="131"/>
        <end position="197"/>
    </location>
</feature>
<dbReference type="AlphaFoldDB" id="S3CK91"/>
<dbReference type="SUPFAM" id="SSF47592">
    <property type="entry name" value="SWIB/MDM2 domain"/>
    <property type="match status" value="1"/>
</dbReference>
<evidence type="ECO:0000313" key="5">
    <source>
        <dbReference type="Proteomes" id="UP000016923"/>
    </source>
</evidence>
<dbReference type="EMBL" id="KE148152">
    <property type="protein sequence ID" value="EPE06883.1"/>
    <property type="molecule type" value="Genomic_DNA"/>
</dbReference>
<dbReference type="OMA" id="KVWQYIR"/>
<dbReference type="Proteomes" id="UP000016923">
    <property type="component" value="Unassembled WGS sequence"/>
</dbReference>
<feature type="region of interest" description="Disordered" evidence="1">
    <location>
        <begin position="63"/>
        <end position="119"/>
    </location>
</feature>
<feature type="domain" description="DM2" evidence="2">
    <location>
        <begin position="190"/>
        <end position="267"/>
    </location>
</feature>
<dbReference type="HOGENOM" id="CLU_046065_1_1_1"/>
<dbReference type="PROSITE" id="PS51925">
    <property type="entry name" value="SWIB_MDM2"/>
    <property type="match status" value="1"/>
</dbReference>
<dbReference type="InterPro" id="IPR003121">
    <property type="entry name" value="SWIB_MDM2_domain"/>
</dbReference>
<organism evidence="4 5">
    <name type="scientific">Ophiostoma piceae (strain UAMH 11346)</name>
    <name type="common">Sap stain fungus</name>
    <dbReference type="NCBI Taxonomy" id="1262450"/>
    <lineage>
        <taxon>Eukaryota</taxon>
        <taxon>Fungi</taxon>
        <taxon>Dikarya</taxon>
        <taxon>Ascomycota</taxon>
        <taxon>Pezizomycotina</taxon>
        <taxon>Sordariomycetes</taxon>
        <taxon>Sordariomycetidae</taxon>
        <taxon>Ophiostomatales</taxon>
        <taxon>Ophiostomataceae</taxon>
        <taxon>Ophiostoma</taxon>
    </lineage>
</organism>
<reference evidence="4 5" key="1">
    <citation type="journal article" date="2013" name="BMC Genomics">
        <title>The genome and transcriptome of the pine saprophyte Ophiostoma piceae, and a comparison with the bark beetle-associated pine pathogen Grosmannia clavigera.</title>
        <authorList>
            <person name="Haridas S."/>
            <person name="Wang Y."/>
            <person name="Lim L."/>
            <person name="Massoumi Alamouti S."/>
            <person name="Jackman S."/>
            <person name="Docking R."/>
            <person name="Robertson G."/>
            <person name="Birol I."/>
            <person name="Bohlmann J."/>
            <person name="Breuil C."/>
        </authorList>
    </citation>
    <scope>NUCLEOTIDE SEQUENCE [LARGE SCALE GENOMIC DNA]</scope>
    <source>
        <strain evidence="4 5">UAMH 11346</strain>
    </source>
</reference>
<proteinExistence type="predicted"/>
<dbReference type="InterPro" id="IPR014876">
    <property type="entry name" value="DEK_C"/>
</dbReference>
<feature type="compositionally biased region" description="Basic and acidic residues" evidence="1">
    <location>
        <begin position="161"/>
        <end position="173"/>
    </location>
</feature>
<sequence>MTTPLSSEELRRYTQLIDGILATADLETVTRKKVRKSLEKALGGKDLSDQKVAIKDLIEARFDAINSDDSPASNDVKDEADEEIKVSTSQRRARSDDDDDDNRQPAKKHKRASASVEDADARLAAELQAQENRLARSRTTRGASTSKPVKRANAKKKSAAKVKDDGSDSEGGRRSGSPGVQKEKRKAGGGFQKPYNLSPPLAELLGVPQVSRMQVVKLLWVHIKAHQLQDPTDKRQILCDDLMQAVFKQPKIDMFQMNKQLGHHLYPVEEE</sequence>
<feature type="domain" description="DEK-C" evidence="3">
    <location>
        <begin position="7"/>
        <end position="63"/>
    </location>
</feature>
<dbReference type="InterPro" id="IPR019835">
    <property type="entry name" value="SWIB_domain"/>
</dbReference>
<protein>
    <submittedName>
        <fullName evidence="4">Swib mdm2 domain protein</fullName>
    </submittedName>
</protein>
<dbReference type="VEuPathDB" id="FungiDB:F503_03310"/>
<dbReference type="eggNOG" id="KOG1946">
    <property type="taxonomic scope" value="Eukaryota"/>
</dbReference>
<evidence type="ECO:0000256" key="1">
    <source>
        <dbReference type="SAM" id="MobiDB-lite"/>
    </source>
</evidence>
<accession>S3CK91</accession>
<keyword evidence="5" id="KW-1185">Reference proteome</keyword>
<dbReference type="OrthoDB" id="10251073at2759"/>
<dbReference type="STRING" id="1262450.S3CK91"/>
<name>S3CK91_OPHP1</name>
<dbReference type="Gene3D" id="1.10.10.60">
    <property type="entry name" value="Homeodomain-like"/>
    <property type="match status" value="1"/>
</dbReference>
<dbReference type="InterPro" id="IPR036885">
    <property type="entry name" value="SWIB_MDM2_dom_sf"/>
</dbReference>
<dbReference type="Pfam" id="PF08766">
    <property type="entry name" value="DEK_C"/>
    <property type="match status" value="1"/>
</dbReference>
<dbReference type="Pfam" id="PF02201">
    <property type="entry name" value="SWIB"/>
    <property type="match status" value="1"/>
</dbReference>
<dbReference type="PANTHER" id="PTHR13844">
    <property type="entry name" value="SWI/SNF-RELATED MATRIX-ASSOCIATED ACTIN-DEPENDENT REGULATOR OF CHROMATIN SUBFAMILY D"/>
    <property type="match status" value="1"/>
</dbReference>
<dbReference type="SMART" id="SM00151">
    <property type="entry name" value="SWIB"/>
    <property type="match status" value="1"/>
</dbReference>
<dbReference type="SUPFAM" id="SSF109715">
    <property type="entry name" value="DEK C-terminal domain"/>
    <property type="match status" value="1"/>
</dbReference>
<gene>
    <name evidence="4" type="ORF">F503_03310</name>
</gene>
<dbReference type="Gene3D" id="1.10.245.10">
    <property type="entry name" value="SWIB/MDM2 domain"/>
    <property type="match status" value="1"/>
</dbReference>